<feature type="region of interest" description="Disordered" evidence="1">
    <location>
        <begin position="258"/>
        <end position="312"/>
    </location>
</feature>
<feature type="region of interest" description="Disordered" evidence="1">
    <location>
        <begin position="622"/>
        <end position="647"/>
    </location>
</feature>
<feature type="region of interest" description="Disordered" evidence="1">
    <location>
        <begin position="1"/>
        <end position="65"/>
    </location>
</feature>
<accession>A0ABR2CN55</accession>
<feature type="compositionally biased region" description="Polar residues" evidence="1">
    <location>
        <begin position="443"/>
        <end position="462"/>
    </location>
</feature>
<sequence length="861" mass="94325">MDIEQQQLDPKLANKTLWLNQEEEEEEEVGVDLLARGSSSRQHLPIEDEASGAGAGAGAEGELEHAPTYGTAPEMEEKEDAPVTADGGGNSVYFDKLQGLWKCRRCNWDHKIGDPCMLNVQGPVGHLHMPMSTKTLNQWCLETKDTESINETNEMQSEITKIPSMDIDHQTVKISEDEKDFGLSLAPVEHLHEAKGSFKHFEHVTEAEVDIDLIEEIEEDLVDLDVERVLDEQNAYDLVCPKCKSCITKTVILIKRRPKVSRRHKPRRGSKVDPIPDSAGFGGSDDTPEIHSDVSPVAAPPEQNDSREQEQEQAQEAFSCLSCFSLFIPIGNGCFKMLQFFRWGRQTDLAQRPPEVRQGEHIGSARGTSLGENTRAPQGIKLSDNTQSPQVVSQAGKVQSPQGIIQDGNAQTPQQVSDHEDAQSPQHIIDNEDAQKPRDINWNEDTQNPQKISPDANMSSPQHIKHNEDAKKAQPISWNEDKQSSQNIGRDENARSSQDINQNNNKQSPQKITTERTNWIFSIFASKSKETAMQESSPVQVVHAIPVQSAAVPAPSLTNKVYIVGAAIKAEEPGISDIPSSTKGSLLDNLKAASTEQKPVVGLLQRIVGDKEIKDIETGLLEPTLHPGTDVAPSSQRTTETERIGSDTGEVDEWEILKSIVYGGLIESITSLGVVSSAAGAGADTLNILALGVANLIGGLIILWHNLRDLRNDQPRVGGASDVEEDRYQALLGRRQNFVMHVIVAVLSFLVFGLVPPVVYGFSFSKSDDKDLKLAAVAGASLICIFLLALGKGHVSRPHRTYFRSVSYYIGMGITASGISYVVGQLIKRLLEQLGLFESSSTVSLPFLDTVSMEVGRASSY</sequence>
<feature type="compositionally biased region" description="Polar residues" evidence="1">
    <location>
        <begin position="383"/>
        <end position="416"/>
    </location>
</feature>
<dbReference type="EMBL" id="JBBPBM010000048">
    <property type="protein sequence ID" value="KAK8521066.1"/>
    <property type="molecule type" value="Genomic_DNA"/>
</dbReference>
<feature type="compositionally biased region" description="Polar residues" evidence="1">
    <location>
        <begin position="495"/>
        <end position="513"/>
    </location>
</feature>
<comment type="caution">
    <text evidence="3">The sequence shown here is derived from an EMBL/GenBank/DDBJ whole genome shotgun (WGS) entry which is preliminary data.</text>
</comment>
<evidence type="ECO:0000313" key="4">
    <source>
        <dbReference type="Proteomes" id="UP001472677"/>
    </source>
</evidence>
<proteinExistence type="predicted"/>
<keyword evidence="2" id="KW-1133">Transmembrane helix</keyword>
<name>A0ABR2CN55_9ROSI</name>
<feature type="transmembrane region" description="Helical" evidence="2">
    <location>
        <begin position="774"/>
        <end position="794"/>
    </location>
</feature>
<dbReference type="PANTHER" id="PTHR38937:SF2">
    <property type="entry name" value="MEMBRANE PROTEIN OF ER BODY-LIKE PROTEIN ISOFORM X1"/>
    <property type="match status" value="1"/>
</dbReference>
<evidence type="ECO:0000256" key="1">
    <source>
        <dbReference type="SAM" id="MobiDB-lite"/>
    </source>
</evidence>
<protein>
    <recommendedName>
        <fullName evidence="5">Membrane protein of ER body-like protein</fullName>
    </recommendedName>
</protein>
<dbReference type="Proteomes" id="UP001472677">
    <property type="component" value="Unassembled WGS sequence"/>
</dbReference>
<feature type="region of interest" description="Disordered" evidence="1">
    <location>
        <begin position="351"/>
        <end position="513"/>
    </location>
</feature>
<organism evidence="3 4">
    <name type="scientific">Hibiscus sabdariffa</name>
    <name type="common">roselle</name>
    <dbReference type="NCBI Taxonomy" id="183260"/>
    <lineage>
        <taxon>Eukaryota</taxon>
        <taxon>Viridiplantae</taxon>
        <taxon>Streptophyta</taxon>
        <taxon>Embryophyta</taxon>
        <taxon>Tracheophyta</taxon>
        <taxon>Spermatophyta</taxon>
        <taxon>Magnoliopsida</taxon>
        <taxon>eudicotyledons</taxon>
        <taxon>Gunneridae</taxon>
        <taxon>Pentapetalae</taxon>
        <taxon>rosids</taxon>
        <taxon>malvids</taxon>
        <taxon>Malvales</taxon>
        <taxon>Malvaceae</taxon>
        <taxon>Malvoideae</taxon>
        <taxon>Hibiscus</taxon>
    </lineage>
</organism>
<dbReference type="InterPro" id="IPR052843">
    <property type="entry name" value="ER_body_metal_sequester"/>
</dbReference>
<dbReference type="CDD" id="cd01059">
    <property type="entry name" value="CCC1_like"/>
    <property type="match status" value="1"/>
</dbReference>
<evidence type="ECO:0000256" key="2">
    <source>
        <dbReference type="SAM" id="Phobius"/>
    </source>
</evidence>
<feature type="compositionally biased region" description="Basic and acidic residues" evidence="1">
    <location>
        <begin position="429"/>
        <end position="441"/>
    </location>
</feature>
<feature type="transmembrane region" description="Helical" evidence="2">
    <location>
        <begin position="738"/>
        <end position="762"/>
    </location>
</feature>
<feature type="transmembrane region" description="Helical" evidence="2">
    <location>
        <begin position="686"/>
        <end position="707"/>
    </location>
</feature>
<feature type="compositionally biased region" description="Acidic residues" evidence="1">
    <location>
        <begin position="21"/>
        <end position="30"/>
    </location>
</feature>
<evidence type="ECO:0000313" key="3">
    <source>
        <dbReference type="EMBL" id="KAK8521066.1"/>
    </source>
</evidence>
<feature type="compositionally biased region" description="Basic and acidic residues" evidence="1">
    <location>
        <begin position="479"/>
        <end position="494"/>
    </location>
</feature>
<dbReference type="PANTHER" id="PTHR38937">
    <property type="entry name" value="MEMBRANE PROTEIN OF ER BODY-LIKE PROTEIN"/>
    <property type="match status" value="1"/>
</dbReference>
<feature type="compositionally biased region" description="Polar residues" evidence="1">
    <location>
        <begin position="366"/>
        <end position="376"/>
    </location>
</feature>
<keyword evidence="2" id="KW-0472">Membrane</keyword>
<reference evidence="3 4" key="1">
    <citation type="journal article" date="2024" name="G3 (Bethesda)">
        <title>Genome assembly of Hibiscus sabdariffa L. provides insights into metabolisms of medicinal natural products.</title>
        <authorList>
            <person name="Kim T."/>
        </authorList>
    </citation>
    <scope>NUCLEOTIDE SEQUENCE [LARGE SCALE GENOMIC DNA]</scope>
    <source>
        <strain evidence="3">TK-2024</strain>
        <tissue evidence="3">Old leaves</tissue>
    </source>
</reference>
<keyword evidence="2" id="KW-0812">Transmembrane</keyword>
<feature type="compositionally biased region" description="Basic residues" evidence="1">
    <location>
        <begin position="258"/>
        <end position="269"/>
    </location>
</feature>
<feature type="transmembrane region" description="Helical" evidence="2">
    <location>
        <begin position="806"/>
        <end position="827"/>
    </location>
</feature>
<gene>
    <name evidence="3" type="ORF">V6N12_004983</name>
</gene>
<evidence type="ECO:0008006" key="5">
    <source>
        <dbReference type="Google" id="ProtNLM"/>
    </source>
</evidence>
<keyword evidence="4" id="KW-1185">Reference proteome</keyword>